<reference evidence="1 2" key="1">
    <citation type="submission" date="2018-06" db="EMBL/GenBank/DDBJ databases">
        <authorList>
            <consortium name="Pathogen Informatics"/>
            <person name="Doyle S."/>
        </authorList>
    </citation>
    <scope>NUCLEOTIDE SEQUENCE [LARGE SCALE GENOMIC DNA]</scope>
    <source>
        <strain evidence="1 2">NCTC5052</strain>
    </source>
</reference>
<organism evidence="1 2">
    <name type="scientific">Klebsiella pneumoniae</name>
    <dbReference type="NCBI Taxonomy" id="573"/>
    <lineage>
        <taxon>Bacteria</taxon>
        <taxon>Pseudomonadati</taxon>
        <taxon>Pseudomonadota</taxon>
        <taxon>Gammaproteobacteria</taxon>
        <taxon>Enterobacterales</taxon>
        <taxon>Enterobacteriaceae</taxon>
        <taxon>Klebsiella/Raoultella group</taxon>
        <taxon>Klebsiella</taxon>
        <taxon>Klebsiella pneumoniae complex</taxon>
    </lineage>
</organism>
<dbReference type="Proteomes" id="UP000254103">
    <property type="component" value="Unassembled WGS sequence"/>
</dbReference>
<protein>
    <submittedName>
        <fullName evidence="1">Uncharacterized protein</fullName>
    </submittedName>
</protein>
<evidence type="ECO:0000313" key="2">
    <source>
        <dbReference type="Proteomes" id="UP000254103"/>
    </source>
</evidence>
<sequence>MKLSKELFSAGISLGIETMRKNLPEPLKIVEQGVIAACKDIGLDPEHEINGIPFVGRVMVRVMEAQLGENLMPEAEEDCAHLIFCTKVAAYADAFGAEKAAEEYELTVKQVEEISLLVHGFQDEVAGIGERLKQKAH</sequence>
<dbReference type="EMBL" id="UGLJ01000002">
    <property type="protein sequence ID" value="STT93967.1"/>
    <property type="molecule type" value="Genomic_DNA"/>
</dbReference>
<accession>A0A377Y2M8</accession>
<proteinExistence type="predicted"/>
<evidence type="ECO:0000313" key="1">
    <source>
        <dbReference type="EMBL" id="STT93967.1"/>
    </source>
</evidence>
<gene>
    <name evidence="1" type="ORF">NCTC5052_02387</name>
</gene>
<dbReference type="AlphaFoldDB" id="A0A377Y2M8"/>
<name>A0A377Y2M8_KLEPN</name>